<protein>
    <recommendedName>
        <fullName evidence="2">DUF5683 domain-containing protein</fullName>
    </recommendedName>
</protein>
<name>A0A0C1F560_9FLAO</name>
<feature type="signal peptide" evidence="1">
    <location>
        <begin position="1"/>
        <end position="18"/>
    </location>
</feature>
<dbReference type="InterPro" id="IPR043738">
    <property type="entry name" value="DUF5683"/>
</dbReference>
<keyword evidence="4" id="KW-1185">Reference proteome</keyword>
<gene>
    <name evidence="3" type="ORF">OA86_11515</name>
</gene>
<dbReference type="EMBL" id="JSYL01000008">
    <property type="protein sequence ID" value="KIA88342.1"/>
    <property type="molecule type" value="Genomic_DNA"/>
</dbReference>
<keyword evidence="1" id="KW-0732">Signal</keyword>
<dbReference type="RefSeq" id="WP_039353286.1">
    <property type="nucleotide sequence ID" value="NZ_FOLA01000010.1"/>
</dbReference>
<organism evidence="3 4">
    <name type="scientific">Kaistella jeonii</name>
    <dbReference type="NCBI Taxonomy" id="266749"/>
    <lineage>
        <taxon>Bacteria</taxon>
        <taxon>Pseudomonadati</taxon>
        <taxon>Bacteroidota</taxon>
        <taxon>Flavobacteriia</taxon>
        <taxon>Flavobacteriales</taxon>
        <taxon>Weeksellaceae</taxon>
        <taxon>Chryseobacterium group</taxon>
        <taxon>Kaistella</taxon>
    </lineage>
</organism>
<dbReference type="AlphaFoldDB" id="A0A0C1F560"/>
<feature type="domain" description="DUF5683" evidence="2">
    <location>
        <begin position="63"/>
        <end position="209"/>
    </location>
</feature>
<evidence type="ECO:0000313" key="4">
    <source>
        <dbReference type="Proteomes" id="UP000031473"/>
    </source>
</evidence>
<evidence type="ECO:0000313" key="3">
    <source>
        <dbReference type="EMBL" id="KIA88342.1"/>
    </source>
</evidence>
<dbReference type="OrthoDB" id="9813910at2"/>
<proteinExistence type="predicted"/>
<dbReference type="STRING" id="266749.SAMN05421876_11041"/>
<evidence type="ECO:0000259" key="2">
    <source>
        <dbReference type="Pfam" id="PF18935"/>
    </source>
</evidence>
<evidence type="ECO:0000256" key="1">
    <source>
        <dbReference type="SAM" id="SignalP"/>
    </source>
</evidence>
<comment type="caution">
    <text evidence="3">The sequence shown here is derived from an EMBL/GenBank/DDBJ whole genome shotgun (WGS) entry which is preliminary data.</text>
</comment>
<sequence length="209" mass="23576">MKKLTLIFLLLLSLNCFAQVNRNDTIRVENYPTDSISTKKPKAEMEVLTDIREANAPVKAMRFNPTKAGLYSAVLPGLGQYYNKKYWKIPIVWGGIGTGIGITLWNQKQYTRYRNAFIAQLNGQPHEFSEIPGITAEALGRTQDRAQRQRDYAIAVTALIYVLNIVDAVVDAHLYEGRKDPDLALKPTVIFDEFSQQNSKAGLSLSYNF</sequence>
<reference evidence="3 4" key="1">
    <citation type="submission" date="2014-10" db="EMBL/GenBank/DDBJ databases">
        <title>Kaistella jeonii genome.</title>
        <authorList>
            <person name="Clayton J.T."/>
            <person name="Newman J.D."/>
        </authorList>
    </citation>
    <scope>NUCLEOTIDE SEQUENCE [LARGE SCALE GENOMIC DNA]</scope>
    <source>
        <strain evidence="3 4">DSM 17048</strain>
    </source>
</reference>
<dbReference type="Proteomes" id="UP000031473">
    <property type="component" value="Unassembled WGS sequence"/>
</dbReference>
<feature type="chain" id="PRO_5002144680" description="DUF5683 domain-containing protein" evidence="1">
    <location>
        <begin position="19"/>
        <end position="209"/>
    </location>
</feature>
<accession>A0A0C1F560</accession>
<dbReference type="Pfam" id="PF18935">
    <property type="entry name" value="DUF5683"/>
    <property type="match status" value="1"/>
</dbReference>